<feature type="non-terminal residue" evidence="1">
    <location>
        <position position="1"/>
    </location>
</feature>
<protein>
    <submittedName>
        <fullName evidence="1">Uncharacterized protein</fullName>
    </submittedName>
</protein>
<organism evidence="1 2">
    <name type="scientific">Ophiophagus hannah</name>
    <name type="common">King cobra</name>
    <name type="synonym">Naja hannah</name>
    <dbReference type="NCBI Taxonomy" id="8665"/>
    <lineage>
        <taxon>Eukaryota</taxon>
        <taxon>Metazoa</taxon>
        <taxon>Chordata</taxon>
        <taxon>Craniata</taxon>
        <taxon>Vertebrata</taxon>
        <taxon>Euteleostomi</taxon>
        <taxon>Lepidosauria</taxon>
        <taxon>Squamata</taxon>
        <taxon>Bifurcata</taxon>
        <taxon>Unidentata</taxon>
        <taxon>Episquamata</taxon>
        <taxon>Toxicofera</taxon>
        <taxon>Serpentes</taxon>
        <taxon>Colubroidea</taxon>
        <taxon>Elapidae</taxon>
        <taxon>Elapinae</taxon>
        <taxon>Ophiophagus</taxon>
    </lineage>
</organism>
<accession>V8NVI2</accession>
<reference evidence="1 2" key="1">
    <citation type="journal article" date="2013" name="Proc. Natl. Acad. Sci. U.S.A.">
        <title>The king cobra genome reveals dynamic gene evolution and adaptation in the snake venom system.</title>
        <authorList>
            <person name="Vonk F.J."/>
            <person name="Casewell N.R."/>
            <person name="Henkel C.V."/>
            <person name="Heimberg A.M."/>
            <person name="Jansen H.J."/>
            <person name="McCleary R.J."/>
            <person name="Kerkkamp H.M."/>
            <person name="Vos R.A."/>
            <person name="Guerreiro I."/>
            <person name="Calvete J.J."/>
            <person name="Wuster W."/>
            <person name="Woods A.E."/>
            <person name="Logan J.M."/>
            <person name="Harrison R.A."/>
            <person name="Castoe T.A."/>
            <person name="de Koning A.P."/>
            <person name="Pollock D.D."/>
            <person name="Yandell M."/>
            <person name="Calderon D."/>
            <person name="Renjifo C."/>
            <person name="Currier R.B."/>
            <person name="Salgado D."/>
            <person name="Pla D."/>
            <person name="Sanz L."/>
            <person name="Hyder A.S."/>
            <person name="Ribeiro J.M."/>
            <person name="Arntzen J.W."/>
            <person name="van den Thillart G.E."/>
            <person name="Boetzer M."/>
            <person name="Pirovano W."/>
            <person name="Dirks R.P."/>
            <person name="Spaink H.P."/>
            <person name="Duboule D."/>
            <person name="McGlinn E."/>
            <person name="Kini R.M."/>
            <person name="Richardson M.K."/>
        </authorList>
    </citation>
    <scope>NUCLEOTIDE SEQUENCE</scope>
    <source>
        <tissue evidence="1">Blood</tissue>
    </source>
</reference>
<sequence>MTQIERRFEISSSVVGLIDGKVTQLGHRTGVSNTRPVMWSDLAMGPFLENVRGRPTLLRPGLPNAKRKHASSLGEWHQSGHAHPFDTPAIEDAPLLRGLFMSLLLIQETYW</sequence>
<evidence type="ECO:0000313" key="2">
    <source>
        <dbReference type="Proteomes" id="UP000018936"/>
    </source>
</evidence>
<name>V8NVI2_OPHHA</name>
<dbReference type="Proteomes" id="UP000018936">
    <property type="component" value="Unassembled WGS sequence"/>
</dbReference>
<keyword evidence="2" id="KW-1185">Reference proteome</keyword>
<gene>
    <name evidence="1" type="ORF">L345_08137</name>
</gene>
<evidence type="ECO:0000313" key="1">
    <source>
        <dbReference type="EMBL" id="ETE66085.1"/>
    </source>
</evidence>
<comment type="caution">
    <text evidence="1">The sequence shown here is derived from an EMBL/GenBank/DDBJ whole genome shotgun (WGS) entry which is preliminary data.</text>
</comment>
<dbReference type="EMBL" id="AZIM01001665">
    <property type="protein sequence ID" value="ETE66085.1"/>
    <property type="molecule type" value="Genomic_DNA"/>
</dbReference>
<proteinExistence type="predicted"/>
<dbReference type="AlphaFoldDB" id="V8NVI2"/>